<reference evidence="8" key="1">
    <citation type="journal article" date="2019" name="Int. J. Syst. Evol. Microbiol.">
        <title>The Global Catalogue of Microorganisms (GCM) 10K type strain sequencing project: providing services to taxonomists for standard genome sequencing and annotation.</title>
        <authorList>
            <consortium name="The Broad Institute Genomics Platform"/>
            <consortium name="The Broad Institute Genome Sequencing Center for Infectious Disease"/>
            <person name="Wu L."/>
            <person name="Ma J."/>
        </authorList>
    </citation>
    <scope>NUCLEOTIDE SEQUENCE [LARGE SCALE GENOMIC DNA]</scope>
    <source>
        <strain evidence="8">JCM 17666</strain>
    </source>
</reference>
<feature type="domain" description="Filamentous haemagglutinin FhaB/tRNA nuclease CdiA-like TPS" evidence="6">
    <location>
        <begin position="141"/>
        <end position="255"/>
    </location>
</feature>
<dbReference type="Pfam" id="PF12545">
    <property type="entry name" value="DUF3739"/>
    <property type="match status" value="1"/>
</dbReference>
<comment type="subcellular location">
    <subcellularLocation>
        <location evidence="1">Secreted</location>
    </subcellularLocation>
</comment>
<dbReference type="InterPro" id="IPR021026">
    <property type="entry name" value="Filamn_hemagglutn_DUF3739"/>
</dbReference>
<dbReference type="Pfam" id="PF05860">
    <property type="entry name" value="TPS"/>
    <property type="match status" value="1"/>
</dbReference>
<evidence type="ECO:0000259" key="6">
    <source>
        <dbReference type="SMART" id="SM00912"/>
    </source>
</evidence>
<feature type="signal peptide" evidence="5">
    <location>
        <begin position="1"/>
        <end position="47"/>
    </location>
</feature>
<feature type="chain" id="PRO_5046024233" description="Filamentous haemagglutinin FhaB/tRNA nuclease CdiA-like TPS domain-containing protein" evidence="5">
    <location>
        <begin position="48"/>
        <end position="4558"/>
    </location>
</feature>
<keyword evidence="3 5" id="KW-0732">Signal</keyword>
<keyword evidence="2" id="KW-0964">Secreted</keyword>
<protein>
    <recommendedName>
        <fullName evidence="6">Filamentous haemagglutinin FhaB/tRNA nuclease CdiA-like TPS domain-containing protein</fullName>
    </recommendedName>
</protein>
<name>A0ABP8HID7_9BURK</name>
<feature type="compositionally biased region" description="Low complexity" evidence="4">
    <location>
        <begin position="4502"/>
        <end position="4516"/>
    </location>
</feature>
<evidence type="ECO:0000256" key="3">
    <source>
        <dbReference type="ARBA" id="ARBA00022729"/>
    </source>
</evidence>
<evidence type="ECO:0000313" key="8">
    <source>
        <dbReference type="Proteomes" id="UP001501671"/>
    </source>
</evidence>
<comment type="caution">
    <text evidence="7">The sequence shown here is derived from an EMBL/GenBank/DDBJ whole genome shotgun (WGS) entry which is preliminary data.</text>
</comment>
<dbReference type="InterPro" id="IPR008638">
    <property type="entry name" value="FhaB/CdiA-like_TPS"/>
</dbReference>
<dbReference type="Gene3D" id="2.160.20.10">
    <property type="entry name" value="Single-stranded right-handed beta-helix, Pectin lyase-like"/>
    <property type="match status" value="2"/>
</dbReference>
<gene>
    <name evidence="7" type="ORF">GCM10023144_38300</name>
</gene>
<dbReference type="InterPro" id="IPR050909">
    <property type="entry name" value="Bact_Autotransporter_VF"/>
</dbReference>
<dbReference type="RefSeq" id="WP_345251495.1">
    <property type="nucleotide sequence ID" value="NZ_BAABFO010000023.1"/>
</dbReference>
<evidence type="ECO:0000256" key="5">
    <source>
        <dbReference type="SAM" id="SignalP"/>
    </source>
</evidence>
<evidence type="ECO:0000313" key="7">
    <source>
        <dbReference type="EMBL" id="GAA4339743.1"/>
    </source>
</evidence>
<feature type="compositionally biased region" description="Polar residues" evidence="4">
    <location>
        <begin position="58"/>
        <end position="68"/>
    </location>
</feature>
<feature type="region of interest" description="Disordered" evidence="4">
    <location>
        <begin position="54"/>
        <end position="77"/>
    </location>
</feature>
<dbReference type="SUPFAM" id="SSF51126">
    <property type="entry name" value="Pectin lyase-like"/>
    <property type="match status" value="1"/>
</dbReference>
<dbReference type="SMART" id="SM00912">
    <property type="entry name" value="Haemagg_act"/>
    <property type="match status" value="1"/>
</dbReference>
<accession>A0ABP8HID7</accession>
<dbReference type="EMBL" id="BAABFO010000023">
    <property type="protein sequence ID" value="GAA4339743.1"/>
    <property type="molecule type" value="Genomic_DNA"/>
</dbReference>
<dbReference type="InterPro" id="IPR012334">
    <property type="entry name" value="Pectin_lyas_fold"/>
</dbReference>
<feature type="region of interest" description="Disordered" evidence="4">
    <location>
        <begin position="4497"/>
        <end position="4538"/>
    </location>
</feature>
<dbReference type="NCBIfam" id="TIGR01901">
    <property type="entry name" value="adhes_NPXG"/>
    <property type="match status" value="1"/>
</dbReference>
<sequence>MSIRGRNGTSLSTIHLRRRRFAPSPLAHAMALALAAGGAATAVPAHAQRAFSSGWMAQKTQSQGTATATGRMPNGRPVPVISQQAQQRASQQAQRAVANMGLAARLLAAQRAAQDAARQAALDSAADVPDGLADGGLKVDADSLTAGWLNAKDPVQQTAGGQTRVVIEQTGEKAILNWQTFNVGRNTTVDFLQQPTWSVLNRVNDPAARPSRIAGRIRGDGTVLVVNRNGVIFNGSSQVNTRNLTASTLNIPDDKFRSSYVTTTGDQDGPTFQADLGFTAGDVTVEPGALLQTPPAGRVMLLGGNVSNDGVIVTPDGQALLGAGQQAYLIASTDNDLRGLRIELGAGGGTASNQGLVEAERGNITLAGRDVTVGAGGVLRATTTVTANGSITLQARDAASRYDDPSSFTFLGYRGTHTGTVSIGDGALLQVMPDLDDTQTVTATELLAPSAISLYGSTIRVGGGAELLAPGGDLDVQAIAAPLATGTLPDDSQIYVESGAILDVSGTRGVALPAERNFVEVELRGNELRDAPLLRNSFLYGKKVWVDARDTGTFDDPLLADVEWFEGQPGVWYGSALFDASGYIGMIQRGVGELTSRGGTITLNGRGDVVLRSGSMLDASGGTLDFAGGYGRVTYLTDGGGTRVPVGQARPGVQYTGIVGNFTAGHTRWGVTESWGNPIMTPLLYQPAYTEGQAAGTIDLRGAHVAVDGDLFAMAETGERQAIRGQLPTAGTLKLGTVDAVPDPTLLIVDYQLGQVVVQKEAAPLPVDFGAASHLDDASQSVLSTDMLGASGIGTLRIAANGSIVVAADADLDLGQRGSLQLLSSALTVDGKVRAIDGAIELRSASTFSLFPDGGAAQTVTLGTGAMLDVSGAWTNGFFGDAPLPVAGGSISILTPDVRISDTVTGGIEQPNIPHGTIAIADGVRLDVSGGGRADGRGRLESLGAAGSIVLGAGTLDLAPGADLRGYALATDDRAGRGGSLTVVSRGAQALLDSALLASGGFASYSLDGIDAMTVGAGTQIVLAPQNRLIDDPRVLPTGAALDGLPLALLPAGIRAPASLTLRAGLTTNVPSGPSYALYDMTGSVIVEAGSLIDAGVGGSVTLIGSDLVQIDGTIVAPGGSIAARILGPTTVSTSTSTTGMMPYESQDRAIWLGSTARLLAEGALRPSFNRYGWRTGEVLAGGTVTLDASGVGYVVTEAGSLIDVSGGLAQLDLRDYPAPGFLAPRGQAPATRAQDVWSDAGTVNVMARDGAWLDGGYDAAAAPLAHAGGFYLTVGGGMPTGTNAIYDRSIRIRQDGMPALPSGLLPGDSLGPSTVPPDLSAAMPLVRVPARQAQVSADLLMAGGFGTMSLDARNSIVFQDDVTLQAGESLILNSGNLRSQASLPDAAPQVRLGAPYVRIGDVNRRRLQNNAALAPAPGAGRLDVDAGYLEFGLRSVLHGFATAAFASTGDVLFGAQGSQGNSAYGAVSGLVNTAGDLTLGGRQLYAASGTNFVVSSVGEDGAITILPGDPAAPLPWTVGSSLAIKAPHIVHQGVLRAPLGQITLDAGTTGSVTLAEGSMIDVSAHGATLPFGMVINGEWYLDLGVTEQLTTMPGKKVTLAGGSIEIQPGAGLDLSGGGDIAAVEFVPGTGGSRDMLAVPGVFAVVPGEQPQAAPLSTAGSPAVGVGASVHLAGVPGLPDGMYTLLPPEYASLPGAFRVQAVGGANDMPAGPAAARSDGTYLAVGWLASSLSDARASRSTAFLVTPAAAVRRYSEYEINSGNAVFAEAAQKAAQAVPPLGADGGQLVLNALSALELGGRFNLAAGEGGRGGLVDIASSSIAVVGKGDGPVDGYALTVDGATLSAMGAQSLLLGGTRLSTADGYLLNATASDILVANDEDSALTGPEILLLTKSSVGGEGGIAGTGVLTVESGAVIRAQGAYPGDPARLVIGNELAADPLGTGMGSLLAVSNAPELLVNRYDIHGSGAAMAGTIEVEAGATIEADNAVLFDATAGSAIDAEAIIRGRSLEVASDAISFGDVPEHTSGFVANADSLAALAAAQRLVLRSYGTVDFYDNGSFDLRDPASGLSQVGEFVLDAAALRQRSSGSIALSARHLTLRNTVGTLAGGADPAAAQGGLTLAAGQLDVGDGASAILGFAQADLDAGIVLLSGAGSLTAGGAAAANLNVHAPVIATTTGADQSLSATGALDLQAGDTAPPDGGDGLVGMGGRLSLHGATVRAATLLRLPAGVLEFDAEGDLTIAEGAQIDVSGRDQAFFDQVRTLPAGDISLVSQSGNVLVVQGAVLDLSDPQGGGKLSVTVPEGSFGLQGAARGGSFVLDTGTIPDFGALQGGLNDGGFAASRDLRIRNGDVLVDGVTRTRSFTLSADRGAITVTGTIDASGATGGSISLSAAGDVVLASGSRLSVAGEDFDGAGKGGAIFLSAGAHREEDGQDVSDPDAVLDIQPGSFIDLGVASASAAARQIQLNGPGSTIALPVAASIGFPGGTPGDNTLVADAAGVITYPDGSTARFAAGAPISLPPGASLRLDAAGVVKVAGGSGGPTTVALPLTGSFATSGATAVTAVPVTLDAAGSQIVLAGGAPVILPNGTPGNDIISVDAGTVTITTVNDGSQVTMTAGASSLNLSAGANLTVGTATPDGVVIPIGQASLRNLNGTVVTLVRSGTSAISLGGTLTFDQGLPDGATLSAIGNPSYINIGQPFRTAGNTVVIGGAGASVQMIAQGRIHFPDGTPDGVTLQGGVGYSNVRISIYDASGTLVQTVTNATGGTSATTPFTVPRGGYVSASTAPTLQVVQGDAPIRTVAESLANGTGAQSVQYRGVKAIEALTPGSTVIGDYKGSLTFQGSNPLSFLANGSNIDVTDVTLAKLPAGALVTMTRAGSFNPQGAGGDFRLSLGGGGRYTASDVSLGTLTAGSSLALSEQGALRFESGNDGAIALLMPANAGFSAEGTSLIALGGAQAGTLHLRAPQTADGADLRINPIGGTIVGAASIVAEGYKTYDLTGTDGVITQALKDEVRADAGAFAGATPAIKGRLLASQPGLATVLSVVPGVEIINTNGEAPATIEAALDPGATLGLQANTPIAFPAGMAGAFDPLPTAVIEIKTDAGGTVLYLDNASQTVTMPQGTSVVLPDGAPARSFGFEVAYQTSALIVLPDGQQITFSYNTYLNNGYPQDLPPGTRIIFSNPGSFKLTTAMPTPVRVSLSGGIFRTTQAVQILGLPAGATVASIGAASSMSFDGPAAASLQVPADSQLGASSLALMAPAGAPAILTLQNAGKAAVTVDAGIALTLSDGGRISATAAGRLYAADGSLLSAFAAGDTVEAPAGASVKLDAGGTVTAQSAGLRMLVQAGAAYKISGEDLGRTVTLVNTASTLAMSAGASVTLTSQTTATSFNMSSTVPAVIYRPDGTQRAAMAANVSVSVNTGETVVLSAQGTLKLGSSSRTVDVKVNAGTVAGSGTTVDYSYAVPAVAATPSAVSSDIVLKAVNTGDVTQPDLGWDLSDYRFGPDGVPGVLTLRAAGNVRIEGSLSDGFHYTGTYLYNNFYTGASYFAQGSLIDDLSWSYNLVGGADFGAASALGVRPIFQLDPLKGNVQVNASTDADTTVRTGTGDIAVAAGRDIEFNSFWNAAGTSAHYASLYTAGRPANLQGSRTAAFSTLENGRRALSGGAFWMASNGGDIRLAAQQDITGNGRGTDTPEISVWVKSQGNINANNGLYSAVMSWGVTPNAVVGPASLGVRDAVVALGGGNVSAEAGRDVVSMTLASANSGIRVGASPDDSYLQSVGGGDVSLVSGRDAIGNIVYVASGTGTLRAGRDMTDFDYGNGGKFGTRLVLGDAVIDAIARRDANVGAIYTPTMMYRFSENIPWFSNYTDRSRVSVQSLVGDVGVLTARGGDTAPAGSYNDVALTLLPGNFEAVSYAGDIVLGSLSTVNNGASKIEMMPAHDGDLTLLAADSIDFRAIVGMSDADPIVYQSPFIIGNAITWERTLFGQSLSDSLPYLTSRNRTLSHSADLYRANDANPVRIYAVDGDITGQRFGMSRQNGTWTANTLGMAYLSLPKPAQIRAGNDIVDLAVLAQNLRDDQTTAIQAGRDLVFTKDLNLNSGRPEGGGIWIGGPGRLEVTTGRDLALNRSEGIVALGKQLNPYLPDGTSADITLLVGMGAQGADYAGFASAYVAPGASAPHSYTGDMVDFMRRRSGDDTLSADAAWTQFQALPEEDREIFLRGIYYQELIRTGTNGVETGNYNEGYDAVARLFPDDRAYGGDLSLAYSQIKSFYDGGLDILLPKGSIDGGITVVGPDISEAGRKNADQLGMTMLRGGDVHIMLDGDLIVNQSRIFSMGGDMLIWSSHGDINAGKGAKTALLAPPPRPVFDPVSGTSTLELTGAASGSGIATLITEPGQDPGSMWLFAPGGTIDTGDAGIRVSGNLVIGALQIRGVDNIQVQGTTLGLPPRGADVTALTNASVASAQASIAAQDIVQRERASARQALPSIFTVRVLGFGPAPADPVQPEAPAGPASQAPAGTSRARVGYDTGNPVQVLGHGGQFDQAVLSRLTEEERRSLRRP</sequence>
<evidence type="ECO:0000256" key="4">
    <source>
        <dbReference type="SAM" id="MobiDB-lite"/>
    </source>
</evidence>
<organism evidence="7 8">
    <name type="scientific">Pigmentiphaga soli</name>
    <dbReference type="NCBI Taxonomy" id="1007095"/>
    <lineage>
        <taxon>Bacteria</taxon>
        <taxon>Pseudomonadati</taxon>
        <taxon>Pseudomonadota</taxon>
        <taxon>Betaproteobacteria</taxon>
        <taxon>Burkholderiales</taxon>
        <taxon>Alcaligenaceae</taxon>
        <taxon>Pigmentiphaga</taxon>
    </lineage>
</organism>
<dbReference type="PANTHER" id="PTHR12338:SF8">
    <property type="entry name" value="HEME_HEMOPEXIN-BINDING PROTEIN"/>
    <property type="match status" value="1"/>
</dbReference>
<dbReference type="InterPro" id="IPR011050">
    <property type="entry name" value="Pectin_lyase_fold/virulence"/>
</dbReference>
<keyword evidence="8" id="KW-1185">Reference proteome</keyword>
<proteinExistence type="predicted"/>
<dbReference type="PANTHER" id="PTHR12338">
    <property type="entry name" value="AUTOTRANSPORTER"/>
    <property type="match status" value="1"/>
</dbReference>
<dbReference type="Proteomes" id="UP001501671">
    <property type="component" value="Unassembled WGS sequence"/>
</dbReference>
<evidence type="ECO:0000256" key="1">
    <source>
        <dbReference type="ARBA" id="ARBA00004613"/>
    </source>
</evidence>
<evidence type="ECO:0000256" key="2">
    <source>
        <dbReference type="ARBA" id="ARBA00022525"/>
    </source>
</evidence>